<evidence type="ECO:0000256" key="4">
    <source>
        <dbReference type="ARBA" id="ARBA00003889"/>
    </source>
</evidence>
<keyword evidence="14" id="KW-0067">ATP-binding</keyword>
<dbReference type="EC" id="2.7.1.156" evidence="8"/>
<evidence type="ECO:0000256" key="8">
    <source>
        <dbReference type="ARBA" id="ARBA00012016"/>
    </source>
</evidence>
<comment type="catalytic activity">
    <reaction evidence="2">
        <text>adenosylcob(III)inamide phosphate + GTP + H(+) = adenosylcob(III)inamide-GDP + diphosphate</text>
        <dbReference type="Rhea" id="RHEA:22712"/>
        <dbReference type="ChEBI" id="CHEBI:15378"/>
        <dbReference type="ChEBI" id="CHEBI:33019"/>
        <dbReference type="ChEBI" id="CHEBI:37565"/>
        <dbReference type="ChEBI" id="CHEBI:58502"/>
        <dbReference type="ChEBI" id="CHEBI:60487"/>
        <dbReference type="EC" id="2.7.7.62"/>
    </reaction>
</comment>
<evidence type="ECO:0000256" key="10">
    <source>
        <dbReference type="ARBA" id="ARBA00022573"/>
    </source>
</evidence>
<keyword evidence="21" id="KW-1185">Reference proteome</keyword>
<feature type="binding site" evidence="19">
    <location>
        <position position="81"/>
    </location>
    <ligand>
        <name>GTP</name>
        <dbReference type="ChEBI" id="CHEBI:37565"/>
    </ligand>
</feature>
<dbReference type="CDD" id="cd00544">
    <property type="entry name" value="CobU"/>
    <property type="match status" value="1"/>
</dbReference>
<evidence type="ECO:0000256" key="3">
    <source>
        <dbReference type="ARBA" id="ARBA00001522"/>
    </source>
</evidence>
<evidence type="ECO:0000256" key="13">
    <source>
        <dbReference type="ARBA" id="ARBA00022777"/>
    </source>
</evidence>
<dbReference type="Gene3D" id="3.40.50.300">
    <property type="entry name" value="P-loop containing nucleotide triphosphate hydrolases"/>
    <property type="match status" value="1"/>
</dbReference>
<keyword evidence="13 20" id="KW-0418">Kinase</keyword>
<evidence type="ECO:0000256" key="7">
    <source>
        <dbReference type="ARBA" id="ARBA00007490"/>
    </source>
</evidence>
<feature type="binding site" evidence="19">
    <location>
        <position position="61"/>
    </location>
    <ligand>
        <name>GTP</name>
        <dbReference type="ChEBI" id="CHEBI:37565"/>
    </ligand>
</feature>
<dbReference type="PIRSF" id="PIRSF006135">
    <property type="entry name" value="CobU"/>
    <property type="match status" value="1"/>
</dbReference>
<evidence type="ECO:0000256" key="18">
    <source>
        <dbReference type="PIRSR" id="PIRSR006135-1"/>
    </source>
</evidence>
<comment type="pathway">
    <text evidence="5">Cofactor biosynthesis; adenosylcobalamin biosynthesis; adenosylcobalamin from cob(II)yrinate a,c-diamide: step 6/7.</text>
</comment>
<comment type="caution">
    <text evidence="20">The sequence shown here is derived from an EMBL/GenBank/DDBJ whole genome shotgun (WGS) entry which is preliminary data.</text>
</comment>
<dbReference type="GO" id="GO:0008820">
    <property type="term" value="F:cobinamide phosphate guanylyltransferase activity"/>
    <property type="evidence" value="ECO:0007669"/>
    <property type="project" value="UniProtKB-EC"/>
</dbReference>
<dbReference type="Pfam" id="PF02283">
    <property type="entry name" value="CobU"/>
    <property type="match status" value="1"/>
</dbReference>
<dbReference type="PANTHER" id="PTHR34848:SF1">
    <property type="entry name" value="BIFUNCTIONAL ADENOSYLCOBALAMIN BIOSYNTHESIS PROTEIN COBU"/>
    <property type="match status" value="1"/>
</dbReference>
<keyword evidence="11" id="KW-0808">Transferase</keyword>
<dbReference type="InterPro" id="IPR027417">
    <property type="entry name" value="P-loop_NTPase"/>
</dbReference>
<dbReference type="EC" id="2.7.7.62" evidence="9"/>
<comment type="function">
    <text evidence="4">Catalyzes ATP-dependent phosphorylation of adenosylcobinamide and addition of GMP to adenosylcobinamide phosphate.</text>
</comment>
<dbReference type="SUPFAM" id="SSF52540">
    <property type="entry name" value="P-loop containing nucleoside triphosphate hydrolases"/>
    <property type="match status" value="1"/>
</dbReference>
<name>A0A084JFZ6_9CLOT</name>
<dbReference type="GO" id="GO:0005524">
    <property type="term" value="F:ATP binding"/>
    <property type="evidence" value="ECO:0007669"/>
    <property type="project" value="UniProtKB-KW"/>
</dbReference>
<feature type="binding site" evidence="19">
    <location>
        <begin position="9"/>
        <end position="16"/>
    </location>
    <ligand>
        <name>GTP</name>
        <dbReference type="ChEBI" id="CHEBI:37565"/>
    </ligand>
</feature>
<evidence type="ECO:0000256" key="5">
    <source>
        <dbReference type="ARBA" id="ARBA00004692"/>
    </source>
</evidence>
<evidence type="ECO:0000256" key="19">
    <source>
        <dbReference type="PIRSR" id="PIRSR006135-2"/>
    </source>
</evidence>
<evidence type="ECO:0000313" key="20">
    <source>
        <dbReference type="EMBL" id="KEZ87880.1"/>
    </source>
</evidence>
<comment type="catalytic activity">
    <reaction evidence="3">
        <text>adenosylcob(III)inamide + GTP = adenosylcob(III)inamide phosphate + GDP + H(+)</text>
        <dbReference type="Rhea" id="RHEA:15765"/>
        <dbReference type="ChEBI" id="CHEBI:2480"/>
        <dbReference type="ChEBI" id="CHEBI:15378"/>
        <dbReference type="ChEBI" id="CHEBI:37565"/>
        <dbReference type="ChEBI" id="CHEBI:58189"/>
        <dbReference type="ChEBI" id="CHEBI:58502"/>
        <dbReference type="EC" id="2.7.1.156"/>
    </reaction>
</comment>
<evidence type="ECO:0000256" key="1">
    <source>
        <dbReference type="ARBA" id="ARBA00000312"/>
    </source>
</evidence>
<dbReference type="Proteomes" id="UP000028542">
    <property type="component" value="Unassembled WGS sequence"/>
</dbReference>
<keyword evidence="10" id="KW-0169">Cobalamin biosynthesis</keyword>
<keyword evidence="15 19" id="KW-0342">GTP-binding</keyword>
<dbReference type="GO" id="GO:0005525">
    <property type="term" value="F:GTP binding"/>
    <property type="evidence" value="ECO:0007669"/>
    <property type="project" value="UniProtKB-KW"/>
</dbReference>
<evidence type="ECO:0000256" key="12">
    <source>
        <dbReference type="ARBA" id="ARBA00022741"/>
    </source>
</evidence>
<dbReference type="InterPro" id="IPR003203">
    <property type="entry name" value="CobU/CobP"/>
</dbReference>
<evidence type="ECO:0000313" key="21">
    <source>
        <dbReference type="Proteomes" id="UP000028542"/>
    </source>
</evidence>
<gene>
    <name evidence="20" type="ORF">IO99_04175</name>
</gene>
<dbReference type="GO" id="GO:0043752">
    <property type="term" value="F:adenosylcobinamide kinase activity"/>
    <property type="evidence" value="ECO:0007669"/>
    <property type="project" value="UniProtKB-EC"/>
</dbReference>
<comment type="similarity">
    <text evidence="7">Belongs to the CobU/CobP family.</text>
</comment>
<dbReference type="AlphaFoldDB" id="A0A084JFZ6"/>
<dbReference type="NCBIfam" id="NF004469">
    <property type="entry name" value="PRK05800.1"/>
    <property type="match status" value="1"/>
</dbReference>
<evidence type="ECO:0000256" key="11">
    <source>
        <dbReference type="ARBA" id="ARBA00022679"/>
    </source>
</evidence>
<evidence type="ECO:0000256" key="14">
    <source>
        <dbReference type="ARBA" id="ARBA00022840"/>
    </source>
</evidence>
<evidence type="ECO:0000256" key="2">
    <source>
        <dbReference type="ARBA" id="ARBA00000711"/>
    </source>
</evidence>
<dbReference type="PANTHER" id="PTHR34848">
    <property type="match status" value="1"/>
</dbReference>
<reference evidence="20 21" key="1">
    <citation type="submission" date="2014-07" db="EMBL/GenBank/DDBJ databases">
        <title>Draft genome of Clostridium sulfidigenes 113A isolated from sediments associated with methane hydrate from Krishna Godavari basin.</title>
        <authorList>
            <person name="Honkalas V.S."/>
            <person name="Dabir A.P."/>
            <person name="Arora P."/>
            <person name="Dhakephalkar P.K."/>
        </authorList>
    </citation>
    <scope>NUCLEOTIDE SEQUENCE [LARGE SCALE GENOMIC DNA]</scope>
    <source>
        <strain evidence="20 21">113A</strain>
    </source>
</reference>
<organism evidence="20 21">
    <name type="scientific">Clostridium sulfidigenes</name>
    <dbReference type="NCBI Taxonomy" id="318464"/>
    <lineage>
        <taxon>Bacteria</taxon>
        <taxon>Bacillati</taxon>
        <taxon>Bacillota</taxon>
        <taxon>Clostridia</taxon>
        <taxon>Eubacteriales</taxon>
        <taxon>Clostridiaceae</taxon>
        <taxon>Clostridium</taxon>
    </lineage>
</organism>
<feature type="binding site" evidence="19">
    <location>
        <begin position="33"/>
        <end position="35"/>
    </location>
    <ligand>
        <name>GTP</name>
        <dbReference type="ChEBI" id="CHEBI:37565"/>
    </ligand>
</feature>
<evidence type="ECO:0000256" key="6">
    <source>
        <dbReference type="ARBA" id="ARBA00005159"/>
    </source>
</evidence>
<evidence type="ECO:0000256" key="15">
    <source>
        <dbReference type="ARBA" id="ARBA00023134"/>
    </source>
</evidence>
<comment type="catalytic activity">
    <reaction evidence="1">
        <text>adenosylcob(III)inamide + ATP = adenosylcob(III)inamide phosphate + ADP + H(+)</text>
        <dbReference type="Rhea" id="RHEA:15769"/>
        <dbReference type="ChEBI" id="CHEBI:2480"/>
        <dbReference type="ChEBI" id="CHEBI:15378"/>
        <dbReference type="ChEBI" id="CHEBI:30616"/>
        <dbReference type="ChEBI" id="CHEBI:58502"/>
        <dbReference type="ChEBI" id="CHEBI:456216"/>
        <dbReference type="EC" id="2.7.1.156"/>
    </reaction>
</comment>
<dbReference type="EMBL" id="JPMD01000007">
    <property type="protein sequence ID" value="KEZ87880.1"/>
    <property type="molecule type" value="Genomic_DNA"/>
</dbReference>
<dbReference type="RefSeq" id="WP_035130616.1">
    <property type="nucleotide sequence ID" value="NZ_JPMD01000007.1"/>
</dbReference>
<dbReference type="UniPathway" id="UPA00148">
    <property type="reaction ID" value="UER00236"/>
</dbReference>
<dbReference type="eggNOG" id="COG2087">
    <property type="taxonomic scope" value="Bacteria"/>
</dbReference>
<keyword evidence="12 19" id="KW-0547">Nucleotide-binding</keyword>
<proteinExistence type="inferred from homology"/>
<evidence type="ECO:0000256" key="17">
    <source>
        <dbReference type="ARBA" id="ARBA00030571"/>
    </source>
</evidence>
<dbReference type="GO" id="GO:0009236">
    <property type="term" value="P:cobalamin biosynthetic process"/>
    <property type="evidence" value="ECO:0007669"/>
    <property type="project" value="UniProtKB-UniPathway"/>
</dbReference>
<feature type="binding site" evidence="19">
    <location>
        <begin position="50"/>
        <end position="53"/>
    </location>
    <ligand>
        <name>GTP</name>
        <dbReference type="ChEBI" id="CHEBI:37565"/>
    </ligand>
</feature>
<protein>
    <recommendedName>
        <fullName evidence="16">Adenosylcobinamide kinase</fullName>
        <ecNumber evidence="8">2.7.1.156</ecNumber>
        <ecNumber evidence="9">2.7.7.62</ecNumber>
    </recommendedName>
    <alternativeName>
        <fullName evidence="17">Adenosylcobinamide-phosphate guanylyltransferase</fullName>
    </alternativeName>
</protein>
<evidence type="ECO:0000256" key="9">
    <source>
        <dbReference type="ARBA" id="ARBA00012523"/>
    </source>
</evidence>
<comment type="pathway">
    <text evidence="6">Cofactor biosynthesis; adenosylcobalamin biosynthesis; adenosylcobalamin from cob(II)yrinate a,c-diamide: step 5/7.</text>
</comment>
<sequence length="183" mass="21250">MSKLTLVTGGCRSGKSKYGENLLKHTDDVLYIATAIVTDDEMKHRIEKHKESRNKNWQTLESYKDLYKKIERFTERYIFLDCVTIMTTNLMFEITTNYDNISDDETDKICDSIKNEFTLFLEKCKELDKEVVLITNEVGWGLVPENKLSRIFRDIQGFINQHVANICDEVYLVCCGQGLKIKG</sequence>
<dbReference type="STRING" id="318464.IO99_04175"/>
<accession>A0A084JFZ6</accession>
<feature type="active site" description="GMP-histidine intermediate" evidence="18">
    <location>
        <position position="49"/>
    </location>
</feature>
<evidence type="ECO:0000256" key="16">
    <source>
        <dbReference type="ARBA" id="ARBA00029570"/>
    </source>
</evidence>